<evidence type="ECO:0000256" key="6">
    <source>
        <dbReference type="SAM" id="Phobius"/>
    </source>
</evidence>
<evidence type="ECO:0000256" key="2">
    <source>
        <dbReference type="ARBA" id="ARBA00022475"/>
    </source>
</evidence>
<keyword evidence="3 6" id="KW-0812">Transmembrane</keyword>
<keyword evidence="4 6" id="KW-1133">Transmembrane helix</keyword>
<protein>
    <submittedName>
        <fullName evidence="7">Nucleoside ABC transporter membrane protein</fullName>
    </submittedName>
</protein>
<dbReference type="HOGENOM" id="CLU_040769_1_3_11"/>
<feature type="transmembrane region" description="Helical" evidence="6">
    <location>
        <begin position="36"/>
        <end position="55"/>
    </location>
</feature>
<keyword evidence="8" id="KW-1185">Reference proteome</keyword>
<feature type="transmembrane region" description="Helical" evidence="6">
    <location>
        <begin position="272"/>
        <end position="290"/>
    </location>
</feature>
<gene>
    <name evidence="7" type="ordered locus">Olsu_1251</name>
</gene>
<dbReference type="GeneID" id="78512660"/>
<dbReference type="Proteomes" id="UP000000333">
    <property type="component" value="Chromosome"/>
</dbReference>
<feature type="transmembrane region" description="Helical" evidence="6">
    <location>
        <begin position="12"/>
        <end position="29"/>
    </location>
</feature>
<feature type="transmembrane region" description="Helical" evidence="6">
    <location>
        <begin position="61"/>
        <end position="81"/>
    </location>
</feature>
<evidence type="ECO:0000256" key="1">
    <source>
        <dbReference type="ARBA" id="ARBA00004651"/>
    </source>
</evidence>
<dbReference type="GO" id="GO:0022857">
    <property type="term" value="F:transmembrane transporter activity"/>
    <property type="evidence" value="ECO:0007669"/>
    <property type="project" value="InterPro"/>
</dbReference>
<dbReference type="EMBL" id="CP002106">
    <property type="protein sequence ID" value="ADK68357.1"/>
    <property type="molecule type" value="Genomic_DNA"/>
</dbReference>
<dbReference type="eggNOG" id="COG1079">
    <property type="taxonomic scope" value="Bacteria"/>
</dbReference>
<evidence type="ECO:0000256" key="4">
    <source>
        <dbReference type="ARBA" id="ARBA00022989"/>
    </source>
</evidence>
<reference evidence="7 8" key="1">
    <citation type="journal article" date="2010" name="Stand. Genomic Sci.">
        <title>Complete genome sequence of Olsenella uli type strain (VPI D76D-27C).</title>
        <authorList>
            <person name="Goker M."/>
            <person name="Held B."/>
            <person name="Lucas S."/>
            <person name="Nolan M."/>
            <person name="Yasawong M."/>
            <person name="Glavina Del Rio T."/>
            <person name="Tice H."/>
            <person name="Cheng J.F."/>
            <person name="Bruce D."/>
            <person name="Detter J.C."/>
            <person name="Tapia R."/>
            <person name="Han C."/>
            <person name="Goodwin L."/>
            <person name="Pitluck S."/>
            <person name="Liolios K."/>
            <person name="Ivanova N."/>
            <person name="Mavromatis K."/>
            <person name="Mikhailova N."/>
            <person name="Pati A."/>
            <person name="Chen A."/>
            <person name="Palaniappan K."/>
            <person name="Land M."/>
            <person name="Hauser L."/>
            <person name="Chang Y.J."/>
            <person name="Jeffries C.D."/>
            <person name="Rohde M."/>
            <person name="Sikorski J."/>
            <person name="Pukall R."/>
            <person name="Woyke T."/>
            <person name="Bristow J."/>
            <person name="Eisen J.A."/>
            <person name="Markowitz V."/>
            <person name="Hugenholtz P."/>
            <person name="Kyrpides N.C."/>
            <person name="Klenk H.P."/>
            <person name="Lapidus A."/>
        </authorList>
    </citation>
    <scope>NUCLEOTIDE SEQUENCE [LARGE SCALE GENOMIC DNA]</scope>
    <source>
        <strain evidence="8">ATCC 49627 / DSM 7084 / CIP 109912 / JCM 12494 / NCIMB 702895 / VPI D76D-27C</strain>
    </source>
</reference>
<dbReference type="GO" id="GO:0005886">
    <property type="term" value="C:plasma membrane"/>
    <property type="evidence" value="ECO:0007669"/>
    <property type="project" value="UniProtKB-SubCell"/>
</dbReference>
<dbReference type="STRING" id="633147.Olsu_1251"/>
<proteinExistence type="predicted"/>
<dbReference type="OrthoDB" id="9792579at2"/>
<dbReference type="InterPro" id="IPR001851">
    <property type="entry name" value="ABC_transp_permease"/>
</dbReference>
<dbReference type="CDD" id="cd06580">
    <property type="entry name" value="TM_PBP1_transp_TpRbsC_like"/>
    <property type="match status" value="1"/>
</dbReference>
<keyword evidence="5 6" id="KW-0472">Membrane</keyword>
<comment type="subcellular location">
    <subcellularLocation>
        <location evidence="1">Cell membrane</location>
        <topology evidence="1">Multi-pass membrane protein</topology>
    </subcellularLocation>
</comment>
<dbReference type="AlphaFoldDB" id="E1QW54"/>
<keyword evidence="2" id="KW-1003">Cell membrane</keyword>
<dbReference type="KEGG" id="ols:Olsu_1251"/>
<feature type="transmembrane region" description="Helical" evidence="6">
    <location>
        <begin position="88"/>
        <end position="108"/>
    </location>
</feature>
<organism evidence="7 8">
    <name type="scientific">Olsenella uli (strain ATCC 49627 / DSM 7084 / CCUG 31166 / CIP 109912 / JCM 12494 / LMG 11480 / NCIMB 702895 / VPI D76D-27C)</name>
    <name type="common">Lactobacillus uli</name>
    <dbReference type="NCBI Taxonomy" id="633147"/>
    <lineage>
        <taxon>Bacteria</taxon>
        <taxon>Bacillati</taxon>
        <taxon>Actinomycetota</taxon>
        <taxon>Coriobacteriia</taxon>
        <taxon>Coriobacteriales</taxon>
        <taxon>Atopobiaceae</taxon>
        <taxon>Olsenella</taxon>
    </lineage>
</organism>
<evidence type="ECO:0000256" key="3">
    <source>
        <dbReference type="ARBA" id="ARBA00022692"/>
    </source>
</evidence>
<dbReference type="PATRIC" id="fig|633147.7.peg.281"/>
<dbReference type="RefSeq" id="WP_013252109.1">
    <property type="nucleotide sequence ID" value="NC_014363.1"/>
</dbReference>
<evidence type="ECO:0000256" key="5">
    <source>
        <dbReference type="ARBA" id="ARBA00023136"/>
    </source>
</evidence>
<sequence>MDLLASILYDTVYHASPIILCVIGGVFAYQANVLNIALEGMMGIGAFASTLVVLLTDDLLLGLLAGVFAAFVFGAMFSLMGVTLKGNVIIIGVALNLLATAVAGFVMARMNVANIALSNLSVAGLKIVIPGVSDVPLVGPIVSGHPVLTYVAFAGIWLTWVLSYRTRFGTYVRVVGENEDAAKSLGLKVDFYKVAAILIGALTCGLAGTNLSTERLGLYTNNMTAGRGFVAIAAIYCGRGDPLKSSLYAILFGFARSLSINLAIYAGSAAGLFDVIPYIVMVVVLLFAQVSKRRNVRARGFANG</sequence>
<name>E1QW54_OLSUV</name>
<evidence type="ECO:0000313" key="7">
    <source>
        <dbReference type="EMBL" id="ADK68357.1"/>
    </source>
</evidence>
<feature type="transmembrane region" description="Helical" evidence="6">
    <location>
        <begin position="147"/>
        <end position="164"/>
    </location>
</feature>
<accession>E1QW54</accession>
<dbReference type="Pfam" id="PF02653">
    <property type="entry name" value="BPD_transp_2"/>
    <property type="match status" value="1"/>
</dbReference>
<dbReference type="PANTHER" id="PTHR43370:SF1">
    <property type="entry name" value="GUANOSINE ABC TRANSPORTER PERMEASE PROTEIN NUPQ"/>
    <property type="match status" value="1"/>
</dbReference>
<evidence type="ECO:0000313" key="8">
    <source>
        <dbReference type="Proteomes" id="UP000000333"/>
    </source>
</evidence>
<dbReference type="PANTHER" id="PTHR43370">
    <property type="entry name" value="SUGAR ABC TRANSPORTER INTEGRAL MEMBRANE PROTEIN-RELATED"/>
    <property type="match status" value="1"/>
</dbReference>
<feature type="transmembrane region" description="Helical" evidence="6">
    <location>
        <begin position="191"/>
        <end position="210"/>
    </location>
</feature>